<name>A0A0S3R3U5_PHAAN</name>
<proteinExistence type="predicted"/>
<sequence>HLSINSIDENGILYHLISYKENIFRYYLYCTRGLHRDAILYTKSENVQDHQKLGKEYFSCRPSFKYSNYKHVDASA</sequence>
<protein>
    <submittedName>
        <fullName evidence="1">Uncharacterized protein</fullName>
    </submittedName>
</protein>
<evidence type="ECO:0000313" key="2">
    <source>
        <dbReference type="Proteomes" id="UP000291084"/>
    </source>
</evidence>
<feature type="non-terminal residue" evidence="1">
    <location>
        <position position="1"/>
    </location>
</feature>
<reference evidence="1 2" key="1">
    <citation type="journal article" date="2015" name="Sci. Rep.">
        <title>The power of single molecule real-time sequencing technology in the de novo assembly of a eukaryotic genome.</title>
        <authorList>
            <person name="Sakai H."/>
            <person name="Naito K."/>
            <person name="Ogiso-Tanaka E."/>
            <person name="Takahashi Y."/>
            <person name="Iseki K."/>
            <person name="Muto C."/>
            <person name="Satou K."/>
            <person name="Teruya K."/>
            <person name="Shiroma A."/>
            <person name="Shimoji M."/>
            <person name="Hirano T."/>
            <person name="Itoh T."/>
            <person name="Kaga A."/>
            <person name="Tomooka N."/>
        </authorList>
    </citation>
    <scope>NUCLEOTIDE SEQUENCE [LARGE SCALE GENOMIC DNA]</scope>
    <source>
        <strain evidence="2">cv. Shumari</strain>
    </source>
</reference>
<dbReference type="AlphaFoldDB" id="A0A0S3R3U5"/>
<gene>
    <name evidence="1" type="primary">Vigan.01G294900</name>
    <name evidence="1" type="ORF">VIGAN_01294900</name>
</gene>
<organism evidence="1 2">
    <name type="scientific">Vigna angularis var. angularis</name>
    <dbReference type="NCBI Taxonomy" id="157739"/>
    <lineage>
        <taxon>Eukaryota</taxon>
        <taxon>Viridiplantae</taxon>
        <taxon>Streptophyta</taxon>
        <taxon>Embryophyta</taxon>
        <taxon>Tracheophyta</taxon>
        <taxon>Spermatophyta</taxon>
        <taxon>Magnoliopsida</taxon>
        <taxon>eudicotyledons</taxon>
        <taxon>Gunneridae</taxon>
        <taxon>Pentapetalae</taxon>
        <taxon>rosids</taxon>
        <taxon>fabids</taxon>
        <taxon>Fabales</taxon>
        <taxon>Fabaceae</taxon>
        <taxon>Papilionoideae</taxon>
        <taxon>50 kb inversion clade</taxon>
        <taxon>NPAAA clade</taxon>
        <taxon>indigoferoid/millettioid clade</taxon>
        <taxon>Phaseoleae</taxon>
        <taxon>Vigna</taxon>
    </lineage>
</organism>
<evidence type="ECO:0000313" key="1">
    <source>
        <dbReference type="EMBL" id="BAT75135.1"/>
    </source>
</evidence>
<accession>A0A0S3R3U5</accession>
<keyword evidence="2" id="KW-1185">Reference proteome</keyword>
<dbReference type="EMBL" id="AP015034">
    <property type="protein sequence ID" value="BAT75135.1"/>
    <property type="molecule type" value="Genomic_DNA"/>
</dbReference>
<dbReference type="Proteomes" id="UP000291084">
    <property type="component" value="Chromosome 1"/>
</dbReference>